<dbReference type="AlphaFoldDB" id="A0A1G5PFU0"/>
<dbReference type="Gene3D" id="1.20.120.330">
    <property type="entry name" value="Nucleotidyltransferases domain 2"/>
    <property type="match status" value="1"/>
</dbReference>
<reference evidence="2" key="1">
    <citation type="submission" date="2016-10" db="EMBL/GenBank/DDBJ databases">
        <authorList>
            <person name="de Groot N.N."/>
        </authorList>
    </citation>
    <scope>NUCLEOTIDE SEQUENCE [LARGE SCALE GENOMIC DNA]</scope>
    <source>
        <strain evidence="2">DSM 15758</strain>
    </source>
</reference>
<sequence length="150" mass="16565">MTLDNLIGKSLEAITPDSAGIRRLLEAAQRSLTDARLPTLSSESRFDLAYKAIMQGANAALQANGYRTLTSRPGHHQTMIQSLPLTIGLATPTMLVLDTLRKQRNVIDYSGDLVSDSMAEEALRQAQTLLQQIVLWLEQQRPDLLPGREP</sequence>
<evidence type="ECO:0000313" key="2">
    <source>
        <dbReference type="Proteomes" id="UP000183046"/>
    </source>
</evidence>
<protein>
    <recommendedName>
        <fullName evidence="3">DNA-binding protein</fullName>
    </recommendedName>
</protein>
<accession>A0A1G5PFU0</accession>
<proteinExistence type="predicted"/>
<evidence type="ECO:0000313" key="1">
    <source>
        <dbReference type="EMBL" id="SCZ48011.1"/>
    </source>
</evidence>
<dbReference type="RefSeq" id="WP_074585053.1">
    <property type="nucleotide sequence ID" value="NZ_FMWB01000019.1"/>
</dbReference>
<dbReference type="Proteomes" id="UP000183046">
    <property type="component" value="Unassembled WGS sequence"/>
</dbReference>
<comment type="caution">
    <text evidence="1">The sequence shown here is derived from an EMBL/GenBank/DDBJ whole genome shotgun (WGS) entry which is preliminary data.</text>
</comment>
<organism evidence="1 2">
    <name type="scientific">Pseudomonas oryzihabitans</name>
    <dbReference type="NCBI Taxonomy" id="47885"/>
    <lineage>
        <taxon>Bacteria</taxon>
        <taxon>Pseudomonadati</taxon>
        <taxon>Pseudomonadota</taxon>
        <taxon>Gammaproteobacteria</taxon>
        <taxon>Pseudomonadales</taxon>
        <taxon>Pseudomonadaceae</taxon>
        <taxon>Pseudomonas</taxon>
    </lineage>
</organism>
<dbReference type="EMBL" id="FMWB01000019">
    <property type="protein sequence ID" value="SCZ48011.1"/>
    <property type="molecule type" value="Genomic_DNA"/>
</dbReference>
<evidence type="ECO:0008006" key="3">
    <source>
        <dbReference type="Google" id="ProtNLM"/>
    </source>
</evidence>
<dbReference type="OrthoDB" id="5767600at2"/>
<gene>
    <name evidence="1" type="ORF">SAMN05216279_11913</name>
</gene>
<name>A0A1G5PFU0_9PSED</name>